<evidence type="ECO:0000313" key="2">
    <source>
        <dbReference type="EMBL" id="ROQ24803.1"/>
    </source>
</evidence>
<protein>
    <submittedName>
        <fullName evidence="2">Uncharacterized protein</fullName>
    </submittedName>
</protein>
<reference evidence="2 3" key="1">
    <citation type="submission" date="2018-11" db="EMBL/GenBank/DDBJ databases">
        <title>Genomic Encyclopedia of Type Strains, Phase IV (KMG-IV): sequencing the most valuable type-strain genomes for metagenomic binning, comparative biology and taxonomic classification.</title>
        <authorList>
            <person name="Goeker M."/>
        </authorList>
    </citation>
    <scope>NUCLEOTIDE SEQUENCE [LARGE SCALE GENOMIC DNA]</scope>
    <source>
        <strain evidence="2 3">DSM 21945</strain>
    </source>
</reference>
<organism evidence="2 3">
    <name type="scientific">Gallaecimonas pentaromativorans</name>
    <dbReference type="NCBI Taxonomy" id="584787"/>
    <lineage>
        <taxon>Bacteria</taxon>
        <taxon>Pseudomonadati</taxon>
        <taxon>Pseudomonadota</taxon>
        <taxon>Gammaproteobacteria</taxon>
        <taxon>Enterobacterales</taxon>
        <taxon>Gallaecimonadaceae</taxon>
        <taxon>Gallaecimonas</taxon>
    </lineage>
</organism>
<dbReference type="STRING" id="584787.GCA_001247655_01083"/>
<dbReference type="Proteomes" id="UP000268033">
    <property type="component" value="Unassembled WGS sequence"/>
</dbReference>
<sequence>MPFQDRHHCRQCRQRREQKSALFNLSGNVHLLLFLATGGLWLLVMLAGYVLRPLQERLTGWYCASCQGHREKLLLP</sequence>
<keyword evidence="1" id="KW-0812">Transmembrane</keyword>
<evidence type="ECO:0000256" key="1">
    <source>
        <dbReference type="SAM" id="Phobius"/>
    </source>
</evidence>
<feature type="transmembrane region" description="Helical" evidence="1">
    <location>
        <begin position="21"/>
        <end position="51"/>
    </location>
</feature>
<dbReference type="EMBL" id="RJUL01000006">
    <property type="protein sequence ID" value="ROQ24803.1"/>
    <property type="molecule type" value="Genomic_DNA"/>
</dbReference>
<keyword evidence="1" id="KW-0472">Membrane</keyword>
<evidence type="ECO:0000313" key="3">
    <source>
        <dbReference type="Proteomes" id="UP000268033"/>
    </source>
</evidence>
<keyword evidence="1" id="KW-1133">Transmembrane helix</keyword>
<keyword evidence="3" id="KW-1185">Reference proteome</keyword>
<dbReference type="RefSeq" id="WP_123421726.1">
    <property type="nucleotide sequence ID" value="NZ_JBLXAC010000008.1"/>
</dbReference>
<gene>
    <name evidence="2" type="ORF">EDC28_10650</name>
</gene>
<proteinExistence type="predicted"/>
<dbReference type="AlphaFoldDB" id="A0A3N1P8D9"/>
<comment type="caution">
    <text evidence="2">The sequence shown here is derived from an EMBL/GenBank/DDBJ whole genome shotgun (WGS) entry which is preliminary data.</text>
</comment>
<name>A0A3N1P8D9_9GAMM</name>
<accession>A0A3N1P8D9</accession>